<gene>
    <name evidence="2" type="ORF">PLEOSDRAFT_1090236</name>
</gene>
<evidence type="ECO:0000256" key="1">
    <source>
        <dbReference type="SAM" id="MobiDB-lite"/>
    </source>
</evidence>
<organism evidence="2 3">
    <name type="scientific">Pleurotus ostreatus (strain PC15)</name>
    <name type="common">Oyster mushroom</name>
    <dbReference type="NCBI Taxonomy" id="1137138"/>
    <lineage>
        <taxon>Eukaryota</taxon>
        <taxon>Fungi</taxon>
        <taxon>Dikarya</taxon>
        <taxon>Basidiomycota</taxon>
        <taxon>Agaricomycotina</taxon>
        <taxon>Agaricomycetes</taxon>
        <taxon>Agaricomycetidae</taxon>
        <taxon>Agaricales</taxon>
        <taxon>Pleurotineae</taxon>
        <taxon>Pleurotaceae</taxon>
        <taxon>Pleurotus</taxon>
    </lineage>
</organism>
<proteinExistence type="predicted"/>
<dbReference type="AlphaFoldDB" id="A0A067NE83"/>
<feature type="region of interest" description="Disordered" evidence="1">
    <location>
        <begin position="1"/>
        <end position="65"/>
    </location>
</feature>
<dbReference type="EMBL" id="KL198010">
    <property type="protein sequence ID" value="KDQ26169.1"/>
    <property type="molecule type" value="Genomic_DNA"/>
</dbReference>
<accession>A0A067NE83</accession>
<feature type="compositionally biased region" description="Low complexity" evidence="1">
    <location>
        <begin position="49"/>
        <end position="58"/>
    </location>
</feature>
<name>A0A067NE83_PLEO1</name>
<protein>
    <submittedName>
        <fullName evidence="2">Uncharacterized protein</fullName>
    </submittedName>
</protein>
<reference evidence="3" key="1">
    <citation type="journal article" date="2014" name="Proc. Natl. Acad. Sci. U.S.A.">
        <title>Extensive sampling of basidiomycete genomes demonstrates inadequacy of the white-rot/brown-rot paradigm for wood decay fungi.</title>
        <authorList>
            <person name="Riley R."/>
            <person name="Salamov A.A."/>
            <person name="Brown D.W."/>
            <person name="Nagy L.G."/>
            <person name="Floudas D."/>
            <person name="Held B.W."/>
            <person name="Levasseur A."/>
            <person name="Lombard V."/>
            <person name="Morin E."/>
            <person name="Otillar R."/>
            <person name="Lindquist E.A."/>
            <person name="Sun H."/>
            <person name="LaButti K.M."/>
            <person name="Schmutz J."/>
            <person name="Jabbour D."/>
            <person name="Luo H."/>
            <person name="Baker S.E."/>
            <person name="Pisabarro A.G."/>
            <person name="Walton J.D."/>
            <person name="Blanchette R.A."/>
            <person name="Henrissat B."/>
            <person name="Martin F."/>
            <person name="Cullen D."/>
            <person name="Hibbett D.S."/>
            <person name="Grigoriev I.V."/>
        </authorList>
    </citation>
    <scope>NUCLEOTIDE SEQUENCE [LARGE SCALE GENOMIC DNA]</scope>
    <source>
        <strain evidence="3">PC15</strain>
    </source>
</reference>
<sequence>MATKKVLKTPGSPLGGGKKPAPGPKASQTGVPKQEAKATGVSHSATEVPGNAKAGGKAPKPKAGK</sequence>
<dbReference type="InParanoid" id="A0A067NE83"/>
<dbReference type="HOGENOM" id="CLU_2850695_0_0_1"/>
<evidence type="ECO:0000313" key="3">
    <source>
        <dbReference type="Proteomes" id="UP000027073"/>
    </source>
</evidence>
<dbReference type="VEuPathDB" id="FungiDB:PLEOSDRAFT_1090236"/>
<dbReference type="Proteomes" id="UP000027073">
    <property type="component" value="Unassembled WGS sequence"/>
</dbReference>
<evidence type="ECO:0000313" key="2">
    <source>
        <dbReference type="EMBL" id="KDQ26169.1"/>
    </source>
</evidence>